<comment type="caution">
    <text evidence="2">The sequence shown here is derived from an EMBL/GenBank/DDBJ whole genome shotgun (WGS) entry which is preliminary data.</text>
</comment>
<feature type="region of interest" description="Disordered" evidence="1">
    <location>
        <begin position="98"/>
        <end position="117"/>
    </location>
</feature>
<dbReference type="AlphaFoldDB" id="E7G9H4"/>
<sequence length="117" mass="13794">MQKYKCYDCCCTFNIYKDTFLECSKVNLITWIKYLIVMNEDKNLRDCAQYAGVCLKTSFYMRHRIMSAYRNSVEKIQLLGITEIDEAEVNISFSGNHKIHNPESKFPREPYKGVERA</sequence>
<name>E7G9H4_9FIRM</name>
<evidence type="ECO:0000313" key="2">
    <source>
        <dbReference type="EMBL" id="EFW05268.1"/>
    </source>
</evidence>
<organism evidence="2 3">
    <name type="scientific">Coprobacillus cateniformis</name>
    <dbReference type="NCBI Taxonomy" id="100884"/>
    <lineage>
        <taxon>Bacteria</taxon>
        <taxon>Bacillati</taxon>
        <taxon>Bacillota</taxon>
        <taxon>Erysipelotrichia</taxon>
        <taxon>Erysipelotrichales</taxon>
        <taxon>Coprobacillaceae</taxon>
        <taxon>Coprobacillus</taxon>
    </lineage>
</organism>
<protein>
    <recommendedName>
        <fullName evidence="4">Transposase</fullName>
    </recommendedName>
</protein>
<reference evidence="2 3" key="1">
    <citation type="submission" date="2010-12" db="EMBL/GenBank/DDBJ databases">
        <title>The Genome Sequence of Coprobacillus sp. strain 29_1.</title>
        <authorList>
            <consortium name="The Broad Institute Genome Sequencing Platform"/>
            <person name="Earl A."/>
            <person name="Ward D."/>
            <person name="Feldgarden M."/>
            <person name="Gevers D."/>
            <person name="Daigneault M."/>
            <person name="Sibley C.D."/>
            <person name="White A."/>
            <person name="Strauss J."/>
            <person name="Allen-Vercoe E."/>
            <person name="Young S.K."/>
            <person name="Zeng Q."/>
            <person name="Gargeya S."/>
            <person name="Fitzgerald M."/>
            <person name="Haas B."/>
            <person name="Abouelleil A."/>
            <person name="Alvarado L."/>
            <person name="Arachchi H.M."/>
            <person name="Berlin A."/>
            <person name="Brown A."/>
            <person name="Chapman S.B."/>
            <person name="Chen Z."/>
            <person name="Dunbar C."/>
            <person name="Freedman E."/>
            <person name="Gearin G."/>
            <person name="Gellesch M."/>
            <person name="Goldberg J."/>
            <person name="Griggs A."/>
            <person name="Gujja S."/>
            <person name="Heilman E."/>
            <person name="Heiman D."/>
            <person name="Howarth C."/>
            <person name="Larson L."/>
            <person name="Lui A."/>
            <person name="MacDonald P.J.P."/>
            <person name="Mehta T."/>
            <person name="Montmayeur A."/>
            <person name="Murphy C."/>
            <person name="Neiman D."/>
            <person name="Pearson M."/>
            <person name="Priest M."/>
            <person name="Roberts A."/>
            <person name="Saif S."/>
            <person name="Shea T."/>
            <person name="Shenoy N."/>
            <person name="Sisk P."/>
            <person name="Stolte C."/>
            <person name="Sykes S."/>
            <person name="White J."/>
            <person name="Yandava C."/>
            <person name="Nusbaum C."/>
            <person name="Birren B."/>
        </authorList>
    </citation>
    <scope>NUCLEOTIDE SEQUENCE [LARGE SCALE GENOMIC DNA]</scope>
    <source>
        <strain evidence="2 3">29_1</strain>
    </source>
</reference>
<keyword evidence="3" id="KW-1185">Reference proteome</keyword>
<accession>E7G9H4</accession>
<dbReference type="OrthoDB" id="1653367at2"/>
<dbReference type="EMBL" id="ADKX01000026">
    <property type="protein sequence ID" value="EFW05268.1"/>
    <property type="molecule type" value="Genomic_DNA"/>
</dbReference>
<feature type="compositionally biased region" description="Basic and acidic residues" evidence="1">
    <location>
        <begin position="100"/>
        <end position="117"/>
    </location>
</feature>
<dbReference type="Proteomes" id="UP000003157">
    <property type="component" value="Unassembled WGS sequence"/>
</dbReference>
<evidence type="ECO:0008006" key="4">
    <source>
        <dbReference type="Google" id="ProtNLM"/>
    </source>
</evidence>
<dbReference type="HOGENOM" id="CLU_2080788_0_0_9"/>
<dbReference type="STRING" id="100884.GCA_000269565_03259"/>
<evidence type="ECO:0000256" key="1">
    <source>
        <dbReference type="SAM" id="MobiDB-lite"/>
    </source>
</evidence>
<evidence type="ECO:0000313" key="3">
    <source>
        <dbReference type="Proteomes" id="UP000003157"/>
    </source>
</evidence>
<gene>
    <name evidence="2" type="ORF">HMPREF9488_01412</name>
</gene>
<dbReference type="RefSeq" id="WP_008788528.1">
    <property type="nucleotide sequence ID" value="NZ_JBKSUS010000076.1"/>
</dbReference>
<proteinExistence type="predicted"/>